<dbReference type="InterPro" id="IPR012675">
    <property type="entry name" value="Beta-grasp_dom_sf"/>
</dbReference>
<dbReference type="Pfam" id="PF00111">
    <property type="entry name" value="Fer2"/>
    <property type="match status" value="1"/>
</dbReference>
<evidence type="ECO:0000313" key="3">
    <source>
        <dbReference type="Proteomes" id="UP001596101"/>
    </source>
</evidence>
<reference evidence="3" key="1">
    <citation type="journal article" date="2019" name="Int. J. Syst. Evol. Microbiol.">
        <title>The Global Catalogue of Microorganisms (GCM) 10K type strain sequencing project: providing services to taxonomists for standard genome sequencing and annotation.</title>
        <authorList>
            <consortium name="The Broad Institute Genomics Platform"/>
            <consortium name="The Broad Institute Genome Sequencing Center for Infectious Disease"/>
            <person name="Wu L."/>
            <person name="Ma J."/>
        </authorList>
    </citation>
    <scope>NUCLEOTIDE SEQUENCE [LARGE SCALE GENOMIC DNA]</scope>
    <source>
        <strain evidence="3">CCUG 43111</strain>
    </source>
</reference>
<keyword evidence="3" id="KW-1185">Reference proteome</keyword>
<protein>
    <submittedName>
        <fullName evidence="2">2Fe-2S iron-sulfur cluster-binding protein</fullName>
    </submittedName>
</protein>
<dbReference type="PROSITE" id="PS51085">
    <property type="entry name" value="2FE2S_FER_2"/>
    <property type="match status" value="1"/>
</dbReference>
<accession>A0ABW0MJN3</accession>
<feature type="domain" description="2Fe-2S ferredoxin-type" evidence="1">
    <location>
        <begin position="17"/>
        <end position="109"/>
    </location>
</feature>
<evidence type="ECO:0000259" key="1">
    <source>
        <dbReference type="PROSITE" id="PS51085"/>
    </source>
</evidence>
<proteinExistence type="predicted"/>
<organism evidence="2 3">
    <name type="scientific">Massilia suwonensis</name>
    <dbReference type="NCBI Taxonomy" id="648895"/>
    <lineage>
        <taxon>Bacteria</taxon>
        <taxon>Pseudomonadati</taxon>
        <taxon>Pseudomonadota</taxon>
        <taxon>Betaproteobacteria</taxon>
        <taxon>Burkholderiales</taxon>
        <taxon>Oxalobacteraceae</taxon>
        <taxon>Telluria group</taxon>
        <taxon>Massilia</taxon>
    </lineage>
</organism>
<dbReference type="InterPro" id="IPR001041">
    <property type="entry name" value="2Fe-2S_ferredoxin-type"/>
</dbReference>
<comment type="caution">
    <text evidence="2">The sequence shown here is derived from an EMBL/GenBank/DDBJ whole genome shotgun (WGS) entry which is preliminary data.</text>
</comment>
<dbReference type="InterPro" id="IPR006058">
    <property type="entry name" value="2Fe2S_fd_BS"/>
</dbReference>
<dbReference type="Proteomes" id="UP001596101">
    <property type="component" value="Unassembled WGS sequence"/>
</dbReference>
<dbReference type="SUPFAM" id="SSF54292">
    <property type="entry name" value="2Fe-2S ferredoxin-like"/>
    <property type="match status" value="1"/>
</dbReference>
<dbReference type="Gene3D" id="3.10.20.30">
    <property type="match status" value="1"/>
</dbReference>
<gene>
    <name evidence="2" type="ORF">ACFPQ5_02690</name>
</gene>
<evidence type="ECO:0000313" key="2">
    <source>
        <dbReference type="EMBL" id="MFC5477081.1"/>
    </source>
</evidence>
<name>A0ABW0MJN3_9BURK</name>
<dbReference type="PROSITE" id="PS00197">
    <property type="entry name" value="2FE2S_FER_1"/>
    <property type="match status" value="1"/>
</dbReference>
<dbReference type="RefSeq" id="WP_379751679.1">
    <property type="nucleotide sequence ID" value="NZ_JBHSMR010000004.1"/>
</dbReference>
<dbReference type="InterPro" id="IPR036010">
    <property type="entry name" value="2Fe-2S_ferredoxin-like_sf"/>
</dbReference>
<dbReference type="EMBL" id="JBHSMR010000004">
    <property type="protein sequence ID" value="MFC5477081.1"/>
    <property type="molecule type" value="Genomic_DNA"/>
</dbReference>
<sequence>MGTLTTTEGLDVGACKHTVRVRETGETYQCGSSETILQGMARIGRKCIPAGCLNGGCGVCKVAIRAGEVHKSGAMSRAHVTEQEEAAGVVLACRVVPDCEVELEVVGKMKKAFLRSPAAPDEQNR</sequence>
<dbReference type="CDD" id="cd00207">
    <property type="entry name" value="fer2"/>
    <property type="match status" value="1"/>
</dbReference>